<keyword evidence="3" id="KW-1185">Reference proteome</keyword>
<feature type="transmembrane region" description="Helical" evidence="1">
    <location>
        <begin position="15"/>
        <end position="34"/>
    </location>
</feature>
<keyword evidence="1" id="KW-0472">Membrane</keyword>
<keyword evidence="1" id="KW-1133">Transmembrane helix</keyword>
<dbReference type="Proteomes" id="UP001209878">
    <property type="component" value="Unassembled WGS sequence"/>
</dbReference>
<gene>
    <name evidence="2" type="ORF">NP493_37g05031</name>
</gene>
<sequence>MPLCLTKMAGVQDNLFLLAPIILFLLFITFRNSLSEYTFVFQAEYEVPLSHPLTLTSEVNTIPNTFPYPPCPEEGCYETLSSDVSSDDNKHGCERQCMYRTTR</sequence>
<organism evidence="2 3">
    <name type="scientific">Ridgeia piscesae</name>
    <name type="common">Tubeworm</name>
    <dbReference type="NCBI Taxonomy" id="27915"/>
    <lineage>
        <taxon>Eukaryota</taxon>
        <taxon>Metazoa</taxon>
        <taxon>Spiralia</taxon>
        <taxon>Lophotrochozoa</taxon>
        <taxon>Annelida</taxon>
        <taxon>Polychaeta</taxon>
        <taxon>Sedentaria</taxon>
        <taxon>Canalipalpata</taxon>
        <taxon>Sabellida</taxon>
        <taxon>Siboglinidae</taxon>
        <taxon>Ridgeia</taxon>
    </lineage>
</organism>
<name>A0AAD9UK36_RIDPI</name>
<evidence type="ECO:0000313" key="2">
    <source>
        <dbReference type="EMBL" id="KAK2192162.1"/>
    </source>
</evidence>
<reference evidence="2" key="1">
    <citation type="journal article" date="2023" name="Mol. Biol. Evol.">
        <title>Third-Generation Sequencing Reveals the Adaptive Role of the Epigenome in Three Deep-Sea Polychaetes.</title>
        <authorList>
            <person name="Perez M."/>
            <person name="Aroh O."/>
            <person name="Sun Y."/>
            <person name="Lan Y."/>
            <person name="Juniper S.K."/>
            <person name="Young C.R."/>
            <person name="Angers B."/>
            <person name="Qian P.Y."/>
        </authorList>
    </citation>
    <scope>NUCLEOTIDE SEQUENCE</scope>
    <source>
        <strain evidence="2">R07B-5</strain>
    </source>
</reference>
<accession>A0AAD9UK36</accession>
<comment type="caution">
    <text evidence="2">The sequence shown here is derived from an EMBL/GenBank/DDBJ whole genome shotgun (WGS) entry which is preliminary data.</text>
</comment>
<dbReference type="EMBL" id="JAODUO010000037">
    <property type="protein sequence ID" value="KAK2192162.1"/>
    <property type="molecule type" value="Genomic_DNA"/>
</dbReference>
<evidence type="ECO:0000313" key="3">
    <source>
        <dbReference type="Proteomes" id="UP001209878"/>
    </source>
</evidence>
<proteinExistence type="predicted"/>
<evidence type="ECO:0000256" key="1">
    <source>
        <dbReference type="SAM" id="Phobius"/>
    </source>
</evidence>
<protein>
    <submittedName>
        <fullName evidence="2">Uncharacterized protein</fullName>
    </submittedName>
</protein>
<dbReference type="AlphaFoldDB" id="A0AAD9UK36"/>
<keyword evidence="1" id="KW-0812">Transmembrane</keyword>